<evidence type="ECO:0000259" key="2">
    <source>
        <dbReference type="Pfam" id="PF14360"/>
    </source>
</evidence>
<evidence type="ECO:0000313" key="3">
    <source>
        <dbReference type="EMBL" id="RHY72008.1"/>
    </source>
</evidence>
<dbReference type="Proteomes" id="UP000266643">
    <property type="component" value="Unassembled WGS sequence"/>
</dbReference>
<dbReference type="EMBL" id="QUTD01003633">
    <property type="protein sequence ID" value="RHY72008.1"/>
    <property type="molecule type" value="Genomic_DNA"/>
</dbReference>
<evidence type="ECO:0000313" key="4">
    <source>
        <dbReference type="Proteomes" id="UP000266643"/>
    </source>
</evidence>
<proteinExistence type="predicted"/>
<keyword evidence="1" id="KW-1133">Transmembrane helix</keyword>
<reference evidence="3 4" key="1">
    <citation type="submission" date="2018-08" db="EMBL/GenBank/DDBJ databases">
        <title>Aphanomyces genome sequencing and annotation.</title>
        <authorList>
            <person name="Minardi D."/>
            <person name="Oidtmann B."/>
            <person name="Van Der Giezen M."/>
            <person name="Studholme D.J."/>
        </authorList>
    </citation>
    <scope>NUCLEOTIDE SEQUENCE [LARGE SCALE GENOMIC DNA]</scope>
    <source>
        <strain evidence="3 4">D2</strain>
    </source>
</reference>
<keyword evidence="1" id="KW-0812">Transmembrane</keyword>
<sequence>MSLFVPYLAWKRDHMSPLNYAEKLCFATDVVDTTTHVKEAASHGEKRIGRVDPADFLKKPSIVISDLDTDALGNSSFDEWVRKWNRSLSSKVDIVGTLSALVYVSSHPPANEVIHDGSRRWTLQIYQVFLRWNETRTDIQGFALLHDPVLHQLTPVDYSLPLFFLVYGSVILALVVYGRNKPDFVMELLQAKTCMALYLVPLEAPMDTIPLIDPIAGSDGIVLMRDLFFSGHTATTFLVFLTCRRHDTAWKGLFFVMAATTAIMVTLQKTHYAIDVFAAPFFVYTCHGLVFEVRSACRALHIAGNLRRTAALQ</sequence>
<feature type="transmembrane region" description="Helical" evidence="1">
    <location>
        <begin position="158"/>
        <end position="177"/>
    </location>
</feature>
<protein>
    <recommendedName>
        <fullName evidence="2">Sphingomyelin synthase-like domain-containing protein</fullName>
    </recommendedName>
</protein>
<evidence type="ECO:0000256" key="1">
    <source>
        <dbReference type="SAM" id="Phobius"/>
    </source>
</evidence>
<feature type="transmembrane region" description="Helical" evidence="1">
    <location>
        <begin position="184"/>
        <end position="202"/>
    </location>
</feature>
<dbReference type="Pfam" id="PF14360">
    <property type="entry name" value="PAP2_C"/>
    <property type="match status" value="1"/>
</dbReference>
<organism evidence="3 4">
    <name type="scientific">Aphanomyces astaci</name>
    <name type="common">Crayfish plague agent</name>
    <dbReference type="NCBI Taxonomy" id="112090"/>
    <lineage>
        <taxon>Eukaryota</taxon>
        <taxon>Sar</taxon>
        <taxon>Stramenopiles</taxon>
        <taxon>Oomycota</taxon>
        <taxon>Saprolegniomycetes</taxon>
        <taxon>Saprolegniales</taxon>
        <taxon>Verrucalvaceae</taxon>
        <taxon>Aphanomyces</taxon>
    </lineage>
</organism>
<feature type="transmembrane region" description="Helical" evidence="1">
    <location>
        <begin position="272"/>
        <end position="291"/>
    </location>
</feature>
<feature type="transmembrane region" description="Helical" evidence="1">
    <location>
        <begin position="222"/>
        <end position="241"/>
    </location>
</feature>
<accession>A0A397E3P8</accession>
<comment type="caution">
    <text evidence="3">The sequence shown here is derived from an EMBL/GenBank/DDBJ whole genome shotgun (WGS) entry which is preliminary data.</text>
</comment>
<name>A0A397E3P8_APHAT</name>
<gene>
    <name evidence="3" type="ORF">DYB30_007650</name>
</gene>
<keyword evidence="1" id="KW-0472">Membrane</keyword>
<dbReference type="InterPro" id="IPR025749">
    <property type="entry name" value="Sphingomyelin_synth-like_dom"/>
</dbReference>
<feature type="domain" description="Sphingomyelin synthase-like" evidence="2">
    <location>
        <begin position="226"/>
        <end position="287"/>
    </location>
</feature>
<feature type="transmembrane region" description="Helical" evidence="1">
    <location>
        <begin position="248"/>
        <end position="266"/>
    </location>
</feature>
<dbReference type="VEuPathDB" id="FungiDB:H257_01831"/>
<dbReference type="AlphaFoldDB" id="A0A397E3P8"/>